<reference evidence="8 9" key="1">
    <citation type="journal article" date="2013" name="BMC Genomics">
        <title>Reconstruction of the lipid metabolism for the microalga Monoraphidium neglectum from its genome sequence reveals characteristics suitable for biofuel production.</title>
        <authorList>
            <person name="Bogen C."/>
            <person name="Al-Dilaimi A."/>
            <person name="Albersmeier A."/>
            <person name="Wichmann J."/>
            <person name="Grundmann M."/>
            <person name="Rupp O."/>
            <person name="Lauersen K.J."/>
            <person name="Blifernez-Klassen O."/>
            <person name="Kalinowski J."/>
            <person name="Goesmann A."/>
            <person name="Mussgnug J.H."/>
            <person name="Kruse O."/>
        </authorList>
    </citation>
    <scope>NUCLEOTIDE SEQUENCE [LARGE SCALE GENOMIC DNA]</scope>
    <source>
        <strain evidence="8 9">SAG 48.87</strain>
    </source>
</reference>
<dbReference type="GO" id="GO:0005634">
    <property type="term" value="C:nucleus"/>
    <property type="evidence" value="ECO:0007669"/>
    <property type="project" value="UniProtKB-SubCell"/>
</dbReference>
<organism evidence="8 9">
    <name type="scientific">Monoraphidium neglectum</name>
    <dbReference type="NCBI Taxonomy" id="145388"/>
    <lineage>
        <taxon>Eukaryota</taxon>
        <taxon>Viridiplantae</taxon>
        <taxon>Chlorophyta</taxon>
        <taxon>core chlorophytes</taxon>
        <taxon>Chlorophyceae</taxon>
        <taxon>CS clade</taxon>
        <taxon>Sphaeropleales</taxon>
        <taxon>Selenastraceae</taxon>
        <taxon>Monoraphidium</taxon>
    </lineage>
</organism>
<dbReference type="InterPro" id="IPR006818">
    <property type="entry name" value="ASF1-like"/>
</dbReference>
<dbReference type="GO" id="GO:0042393">
    <property type="term" value="F:histone binding"/>
    <property type="evidence" value="ECO:0007669"/>
    <property type="project" value="TreeGrafter"/>
</dbReference>
<dbReference type="GO" id="GO:0000785">
    <property type="term" value="C:chromatin"/>
    <property type="evidence" value="ECO:0007669"/>
    <property type="project" value="TreeGrafter"/>
</dbReference>
<evidence type="ECO:0000256" key="2">
    <source>
        <dbReference type="ARBA" id="ARBA00006051"/>
    </source>
</evidence>
<dbReference type="GeneID" id="25741486"/>
<evidence type="ECO:0000256" key="7">
    <source>
        <dbReference type="SAM" id="MobiDB-lite"/>
    </source>
</evidence>
<comment type="similarity">
    <text evidence="2">Belongs to the ASF1 family.</text>
</comment>
<keyword evidence="5" id="KW-0143">Chaperone</keyword>
<feature type="compositionally biased region" description="Acidic residues" evidence="7">
    <location>
        <begin position="168"/>
        <end position="202"/>
    </location>
</feature>
<protein>
    <submittedName>
        <fullName evidence="8">Histone chaperone asf1</fullName>
    </submittedName>
</protein>
<sequence>MAEVAITSVDVKNNPAPFADEIELEVQYECLTALKDDLEWKVIYVGSAETEEHDQVLDTAFVGPVQPGAYKFTMRAPAPDAGRIPQGDVVGVTALLLTCSYQGKEFVRVGYYVNTEYADPALIEAPPEKPLLEKLQRNIMADHPRVTKFHHDFDNEPAPAPQPVEGDVMGDDDDGMALDEMGADDDDEEEDEASADEEVMDD</sequence>
<evidence type="ECO:0000256" key="1">
    <source>
        <dbReference type="ARBA" id="ARBA00004123"/>
    </source>
</evidence>
<proteinExistence type="inferred from homology"/>
<dbReference type="SUPFAM" id="SSF101546">
    <property type="entry name" value="ASF1-like"/>
    <property type="match status" value="1"/>
</dbReference>
<feature type="region of interest" description="Disordered" evidence="7">
    <location>
        <begin position="149"/>
        <end position="202"/>
    </location>
</feature>
<keyword evidence="3" id="KW-0805">Transcription regulation</keyword>
<dbReference type="InterPro" id="IPR036747">
    <property type="entry name" value="ASF1-like_sf"/>
</dbReference>
<dbReference type="PANTHER" id="PTHR12040:SF0">
    <property type="entry name" value="HISTONE CHAPERONE ASF1"/>
    <property type="match status" value="1"/>
</dbReference>
<dbReference type="Proteomes" id="UP000054498">
    <property type="component" value="Unassembled WGS sequence"/>
</dbReference>
<dbReference type="OrthoDB" id="29755at2759"/>
<evidence type="ECO:0000256" key="3">
    <source>
        <dbReference type="ARBA" id="ARBA00023015"/>
    </source>
</evidence>
<evidence type="ECO:0000313" key="8">
    <source>
        <dbReference type="EMBL" id="KIY99350.1"/>
    </source>
</evidence>
<evidence type="ECO:0000256" key="5">
    <source>
        <dbReference type="ARBA" id="ARBA00023186"/>
    </source>
</evidence>
<dbReference type="PANTHER" id="PTHR12040">
    <property type="entry name" value="ANTI-SILENCING PROTEIN 1"/>
    <property type="match status" value="1"/>
</dbReference>
<keyword evidence="9" id="KW-1185">Reference proteome</keyword>
<evidence type="ECO:0000313" key="9">
    <source>
        <dbReference type="Proteomes" id="UP000054498"/>
    </source>
</evidence>
<evidence type="ECO:0000256" key="6">
    <source>
        <dbReference type="ARBA" id="ARBA00023242"/>
    </source>
</evidence>
<comment type="subcellular location">
    <subcellularLocation>
        <location evidence="1">Nucleus</location>
    </subcellularLocation>
</comment>
<dbReference type="KEGG" id="mng:MNEG_8610"/>
<keyword evidence="6" id="KW-0539">Nucleus</keyword>
<dbReference type="GO" id="GO:0006335">
    <property type="term" value="P:DNA replication-dependent chromatin assembly"/>
    <property type="evidence" value="ECO:0007669"/>
    <property type="project" value="TreeGrafter"/>
</dbReference>
<dbReference type="Pfam" id="PF04729">
    <property type="entry name" value="ASF1_hist_chap"/>
    <property type="match status" value="1"/>
</dbReference>
<gene>
    <name evidence="8" type="ORF">MNEG_8610</name>
</gene>
<name>A0A0D2MYW3_9CHLO</name>
<accession>A0A0D2MYW3</accession>
<dbReference type="AlphaFoldDB" id="A0A0D2MYW3"/>
<dbReference type="EMBL" id="KK101874">
    <property type="protein sequence ID" value="KIY99350.1"/>
    <property type="molecule type" value="Genomic_DNA"/>
</dbReference>
<dbReference type="STRING" id="145388.A0A0D2MYW3"/>
<evidence type="ECO:0000256" key="4">
    <source>
        <dbReference type="ARBA" id="ARBA00023163"/>
    </source>
</evidence>
<keyword evidence="4" id="KW-0804">Transcription</keyword>
<dbReference type="Gene3D" id="2.60.40.1490">
    <property type="entry name" value="Histone chaperone ASF1-like"/>
    <property type="match status" value="1"/>
</dbReference>
<dbReference type="RefSeq" id="XP_013898370.1">
    <property type="nucleotide sequence ID" value="XM_014042916.1"/>
</dbReference>